<evidence type="ECO:0000313" key="2">
    <source>
        <dbReference type="Proteomes" id="UP001225316"/>
    </source>
</evidence>
<comment type="caution">
    <text evidence="1">The sequence shown here is derived from an EMBL/GenBank/DDBJ whole genome shotgun (WGS) entry which is preliminary data.</text>
</comment>
<accession>A0ABU1AR16</accession>
<keyword evidence="2" id="KW-1185">Reference proteome</keyword>
<organism evidence="1 2">
    <name type="scientific">Thalassobacterium maritimum</name>
    <dbReference type="NCBI Taxonomy" id="3041265"/>
    <lineage>
        <taxon>Bacteria</taxon>
        <taxon>Pseudomonadati</taxon>
        <taxon>Verrucomicrobiota</taxon>
        <taxon>Opitutia</taxon>
        <taxon>Puniceicoccales</taxon>
        <taxon>Coraliomargaritaceae</taxon>
        <taxon>Thalassobacterium</taxon>
    </lineage>
</organism>
<evidence type="ECO:0000313" key="1">
    <source>
        <dbReference type="EMBL" id="MDQ8206072.1"/>
    </source>
</evidence>
<evidence type="ECO:0008006" key="3">
    <source>
        <dbReference type="Google" id="ProtNLM"/>
    </source>
</evidence>
<sequence>MRLFILFLIPTLAYCQSYDSAKKIMSPGSPMYQFTWELLKQNSVETVRSRVVEIDNEKVDVFDLKGFVQTKNLFISHSSGSLSDYNPREMSLGSSDKVTYRYYCPDGVFRMDNGSGHVKEYTRVFSSSTDNADLFVKAVAYDKSDYLSDLRNVFLLRSSVYQEQADHLTAARYRDAAQTMLNEFKQIPFCKSSSMSLMGYDVDLKLTKLGLISSLSIASEDRGKLIEITNQYDTLQDFPVFDMWDPLDSIELRRRSSDSFGLELTKNSDGQMKLHPSEVWSTYLYSFDDFNFLNDFEVVAINGESVNPLTQIDDISDDIYLQVTFRKGATSIIRKFNRISAREAEILEILESVNFPSSHLF</sequence>
<reference evidence="1 2" key="1">
    <citation type="submission" date="2023-04" db="EMBL/GenBank/DDBJ databases">
        <title>A novel bacteria isolated from coastal sediment.</title>
        <authorList>
            <person name="Liu X.-J."/>
            <person name="Du Z.-J."/>
        </authorList>
    </citation>
    <scope>NUCLEOTIDE SEQUENCE [LARGE SCALE GENOMIC DNA]</scope>
    <source>
        <strain evidence="1 2">SDUM461003</strain>
    </source>
</reference>
<gene>
    <name evidence="1" type="ORF">QEH52_01005</name>
</gene>
<protein>
    <recommendedName>
        <fullName evidence="3">PDZ domain-containing protein</fullName>
    </recommendedName>
</protein>
<proteinExistence type="predicted"/>
<dbReference type="EMBL" id="JARXHW010000002">
    <property type="protein sequence ID" value="MDQ8206072.1"/>
    <property type="molecule type" value="Genomic_DNA"/>
</dbReference>
<name>A0ABU1AR16_9BACT</name>
<dbReference type="Proteomes" id="UP001225316">
    <property type="component" value="Unassembled WGS sequence"/>
</dbReference>